<dbReference type="Gene3D" id="3.20.20.70">
    <property type="entry name" value="Aldolase class I"/>
    <property type="match status" value="1"/>
</dbReference>
<dbReference type="AlphaFoldDB" id="A0A7J6UXZ3"/>
<dbReference type="InterPro" id="IPR013785">
    <property type="entry name" value="Aldolase_TIM"/>
</dbReference>
<dbReference type="PANTHER" id="PTHR32332:SF20">
    <property type="entry name" value="2-NITROPROPANE DIOXYGENASE-LIKE PROTEIN"/>
    <property type="match status" value="1"/>
</dbReference>
<gene>
    <name evidence="1" type="ORF">FRX31_032920</name>
</gene>
<dbReference type="PANTHER" id="PTHR32332">
    <property type="entry name" value="2-NITROPROPANE DIOXYGENASE"/>
    <property type="match status" value="1"/>
</dbReference>
<feature type="non-terminal residue" evidence="1">
    <location>
        <position position="139"/>
    </location>
</feature>
<evidence type="ECO:0000313" key="1">
    <source>
        <dbReference type="EMBL" id="KAF5177493.1"/>
    </source>
</evidence>
<accession>A0A7J6UXZ3</accession>
<dbReference type="OrthoDB" id="10265891at2759"/>
<organism evidence="1 2">
    <name type="scientific">Thalictrum thalictroides</name>
    <name type="common">Rue-anemone</name>
    <name type="synonym">Anemone thalictroides</name>
    <dbReference type="NCBI Taxonomy" id="46969"/>
    <lineage>
        <taxon>Eukaryota</taxon>
        <taxon>Viridiplantae</taxon>
        <taxon>Streptophyta</taxon>
        <taxon>Embryophyta</taxon>
        <taxon>Tracheophyta</taxon>
        <taxon>Spermatophyta</taxon>
        <taxon>Magnoliopsida</taxon>
        <taxon>Ranunculales</taxon>
        <taxon>Ranunculaceae</taxon>
        <taxon>Thalictroideae</taxon>
        <taxon>Thalictrum</taxon>
    </lineage>
</organism>
<dbReference type="EMBL" id="JABWDY010041331">
    <property type="protein sequence ID" value="KAF5177493.1"/>
    <property type="molecule type" value="Genomic_DNA"/>
</dbReference>
<name>A0A7J6UXZ3_THATH</name>
<proteinExistence type="predicted"/>
<reference evidence="1 2" key="1">
    <citation type="submission" date="2020-06" db="EMBL/GenBank/DDBJ databases">
        <title>Transcriptomic and genomic resources for Thalictrum thalictroides and T. hernandezii: Facilitating candidate gene discovery in an emerging model plant lineage.</title>
        <authorList>
            <person name="Arias T."/>
            <person name="Riano-Pachon D.M."/>
            <person name="Di Stilio V.S."/>
        </authorList>
    </citation>
    <scope>NUCLEOTIDE SEQUENCE [LARGE SCALE GENOMIC DNA]</scope>
    <source>
        <strain evidence="2">cv. WT478/WT964</strain>
        <tissue evidence="1">Leaves</tissue>
    </source>
</reference>
<keyword evidence="2" id="KW-1185">Reference proteome</keyword>
<comment type="caution">
    <text evidence="1">The sequence shown here is derived from an EMBL/GenBank/DDBJ whole genome shotgun (WGS) entry which is preliminary data.</text>
</comment>
<sequence>FIATTEAYANEYYKQQLLKYTEQQTDRTDLYGRKTWRAYVRCLNTPFHEKWRNSPDYEKLMNDKPWPIIGHSIIYHKDVELYQFAGQVANPTTTGELENMCMLAGQGVGLVHDIVPAAEIIKRFVEGAKAIFGGATPFN</sequence>
<dbReference type="SUPFAM" id="SSF51412">
    <property type="entry name" value="Inosine monophosphate dehydrogenase (IMPDH)"/>
    <property type="match status" value="1"/>
</dbReference>
<evidence type="ECO:0000313" key="2">
    <source>
        <dbReference type="Proteomes" id="UP000554482"/>
    </source>
</evidence>
<dbReference type="Proteomes" id="UP000554482">
    <property type="component" value="Unassembled WGS sequence"/>
</dbReference>
<protein>
    <submittedName>
        <fullName evidence="1">Aldolase-type tim barrel family protein</fullName>
    </submittedName>
</protein>